<keyword evidence="8" id="KW-0406">Ion transport</keyword>
<keyword evidence="3" id="KW-0633">Potassium transport</keyword>
<dbReference type="InterPro" id="IPR041647">
    <property type="entry name" value="IRK_C"/>
</dbReference>
<evidence type="ECO:0000313" key="15">
    <source>
        <dbReference type="EMBL" id="OMG70794.1"/>
    </source>
</evidence>
<evidence type="ECO:0000256" key="6">
    <source>
        <dbReference type="ARBA" id="ARBA00022958"/>
    </source>
</evidence>
<feature type="transmembrane region" description="Helical" evidence="12">
    <location>
        <begin position="81"/>
        <end position="99"/>
    </location>
</feature>
<dbReference type="Proteomes" id="UP000187194">
    <property type="component" value="Unassembled WGS sequence"/>
</dbReference>
<organism evidence="15 16">
    <name type="scientific">Burkholderia ubonensis</name>
    <dbReference type="NCBI Taxonomy" id="101571"/>
    <lineage>
        <taxon>Bacteria</taxon>
        <taxon>Pseudomonadati</taxon>
        <taxon>Pseudomonadota</taxon>
        <taxon>Betaproteobacteria</taxon>
        <taxon>Burkholderiales</taxon>
        <taxon>Burkholderiaceae</taxon>
        <taxon>Burkholderia</taxon>
        <taxon>Burkholderia cepacia complex</taxon>
    </lineage>
</organism>
<dbReference type="SUPFAM" id="SSF81296">
    <property type="entry name" value="E set domains"/>
    <property type="match status" value="1"/>
</dbReference>
<feature type="region of interest" description="Disordered" evidence="11">
    <location>
        <begin position="298"/>
        <end position="325"/>
    </location>
</feature>
<keyword evidence="2" id="KW-0813">Transport</keyword>
<dbReference type="PANTHER" id="PTHR11767">
    <property type="entry name" value="INWARD RECTIFIER POTASSIUM CHANNEL"/>
    <property type="match status" value="1"/>
</dbReference>
<evidence type="ECO:0000259" key="13">
    <source>
        <dbReference type="Pfam" id="PF07885"/>
    </source>
</evidence>
<dbReference type="InterPro" id="IPR016449">
    <property type="entry name" value="K_chnl_inward-rec_Kir"/>
</dbReference>
<evidence type="ECO:0000256" key="5">
    <source>
        <dbReference type="ARBA" id="ARBA00022882"/>
    </source>
</evidence>
<evidence type="ECO:0000256" key="3">
    <source>
        <dbReference type="ARBA" id="ARBA00022538"/>
    </source>
</evidence>
<dbReference type="GO" id="GO:0005886">
    <property type="term" value="C:plasma membrane"/>
    <property type="evidence" value="ECO:0007669"/>
    <property type="project" value="TreeGrafter"/>
</dbReference>
<dbReference type="Gene3D" id="1.10.287.70">
    <property type="match status" value="1"/>
</dbReference>
<reference evidence="15 16" key="1">
    <citation type="submission" date="2017-01" db="EMBL/GenBank/DDBJ databases">
        <title>Phylogeographic, genomic and meropenem susceptibility analysis of Burkholderia ubonensis.</title>
        <authorList>
            <person name="Price E.P."/>
            <person name="Sarovich D.S."/>
            <person name="Webb J.R."/>
            <person name="Hall C.M."/>
            <person name="Sahl J.W."/>
            <person name="Kaestli M."/>
            <person name="Mayo M."/>
            <person name="Harrington G."/>
            <person name="Baker A.L."/>
            <person name="Sidak-Loftis L.C."/>
            <person name="Lummis M."/>
            <person name="Schupp J.M."/>
            <person name="Gillece J.D."/>
            <person name="Tuanyok A."/>
            <person name="Warner J."/>
            <person name="Busch J.D."/>
            <person name="Keim P."/>
            <person name="Currie B.J."/>
            <person name="Wagner D.M."/>
        </authorList>
    </citation>
    <scope>NUCLEOTIDE SEQUENCE [LARGE SCALE GENOMIC DNA]</scope>
    <source>
        <strain evidence="15 16">A21</strain>
    </source>
</reference>
<feature type="transmembrane region" description="Helical" evidence="12">
    <location>
        <begin position="44"/>
        <end position="69"/>
    </location>
</feature>
<keyword evidence="5" id="KW-0851">Voltage-gated channel</keyword>
<dbReference type="InterPro" id="IPR014756">
    <property type="entry name" value="Ig_E-set"/>
</dbReference>
<dbReference type="GO" id="GO:0005242">
    <property type="term" value="F:inward rectifier potassium channel activity"/>
    <property type="evidence" value="ECO:0007669"/>
    <property type="project" value="InterPro"/>
</dbReference>
<dbReference type="InterPro" id="IPR013518">
    <property type="entry name" value="K_chnl_inward-rec_Kir_cyto"/>
</dbReference>
<keyword evidence="4 12" id="KW-0812">Transmembrane</keyword>
<dbReference type="RefSeq" id="WP_076480559.1">
    <property type="nucleotide sequence ID" value="NZ_MTJZ01000045.1"/>
</dbReference>
<protein>
    <submittedName>
        <fullName evidence="15">Inward rectifier potassium channel</fullName>
    </submittedName>
</protein>
<evidence type="ECO:0000256" key="8">
    <source>
        <dbReference type="ARBA" id="ARBA00023065"/>
    </source>
</evidence>
<name>A0A1R1J675_9BURK</name>
<dbReference type="GO" id="GO:1990573">
    <property type="term" value="P:potassium ion import across plasma membrane"/>
    <property type="evidence" value="ECO:0007669"/>
    <property type="project" value="TreeGrafter"/>
</dbReference>
<comment type="subcellular location">
    <subcellularLocation>
        <location evidence="1">Membrane</location>
        <topology evidence="1">Multi-pass membrane protein</topology>
    </subcellularLocation>
</comment>
<accession>A0A1R1J675</accession>
<feature type="domain" description="Inward rectifier potassium channel C-terminal" evidence="14">
    <location>
        <begin position="142"/>
        <end position="297"/>
    </location>
</feature>
<evidence type="ECO:0000256" key="7">
    <source>
        <dbReference type="ARBA" id="ARBA00022989"/>
    </source>
</evidence>
<feature type="domain" description="Potassium channel" evidence="13">
    <location>
        <begin position="59"/>
        <end position="135"/>
    </location>
</feature>
<dbReference type="GO" id="GO:0034702">
    <property type="term" value="C:monoatomic ion channel complex"/>
    <property type="evidence" value="ECO:0007669"/>
    <property type="project" value="UniProtKB-KW"/>
</dbReference>
<comment type="caution">
    <text evidence="15">The sequence shown here is derived from an EMBL/GenBank/DDBJ whole genome shotgun (WGS) entry which is preliminary data.</text>
</comment>
<dbReference type="InterPro" id="IPR013099">
    <property type="entry name" value="K_chnl_dom"/>
</dbReference>
<keyword evidence="9 12" id="KW-0472">Membrane</keyword>
<evidence type="ECO:0000256" key="2">
    <source>
        <dbReference type="ARBA" id="ARBA00022448"/>
    </source>
</evidence>
<keyword evidence="7 12" id="KW-1133">Transmembrane helix</keyword>
<evidence type="ECO:0000256" key="9">
    <source>
        <dbReference type="ARBA" id="ARBA00023136"/>
    </source>
</evidence>
<evidence type="ECO:0000313" key="16">
    <source>
        <dbReference type="Proteomes" id="UP000187194"/>
    </source>
</evidence>
<evidence type="ECO:0000256" key="12">
    <source>
        <dbReference type="SAM" id="Phobius"/>
    </source>
</evidence>
<dbReference type="Gene3D" id="2.60.40.1400">
    <property type="entry name" value="G protein-activated inward rectifier potassium channel 1"/>
    <property type="match status" value="1"/>
</dbReference>
<dbReference type="GO" id="GO:0034765">
    <property type="term" value="P:regulation of monoatomic ion transmembrane transport"/>
    <property type="evidence" value="ECO:0007669"/>
    <property type="project" value="TreeGrafter"/>
</dbReference>
<evidence type="ECO:0000256" key="10">
    <source>
        <dbReference type="ARBA" id="ARBA00023303"/>
    </source>
</evidence>
<evidence type="ECO:0000259" key="14">
    <source>
        <dbReference type="Pfam" id="PF17655"/>
    </source>
</evidence>
<evidence type="ECO:0000256" key="1">
    <source>
        <dbReference type="ARBA" id="ARBA00004141"/>
    </source>
</evidence>
<gene>
    <name evidence="15" type="ORF">BW685_24410</name>
</gene>
<proteinExistence type="predicted"/>
<dbReference type="PANTHER" id="PTHR11767:SF102">
    <property type="entry name" value="INWARDLY RECTIFYING POTASSIUM CHANNEL 1, ISOFORM F"/>
    <property type="match status" value="1"/>
</dbReference>
<evidence type="ECO:0000256" key="11">
    <source>
        <dbReference type="SAM" id="MobiDB-lite"/>
    </source>
</evidence>
<dbReference type="PRINTS" id="PR01320">
    <property type="entry name" value="KIRCHANNEL"/>
</dbReference>
<feature type="transmembrane region" description="Helical" evidence="12">
    <location>
        <begin position="111"/>
        <end position="133"/>
    </location>
</feature>
<dbReference type="Pfam" id="PF17655">
    <property type="entry name" value="IRK_C"/>
    <property type="match status" value="1"/>
</dbReference>
<dbReference type="AlphaFoldDB" id="A0A1R1J675"/>
<dbReference type="Pfam" id="PF07885">
    <property type="entry name" value="Ion_trans_2"/>
    <property type="match status" value="1"/>
</dbReference>
<dbReference type="SUPFAM" id="SSF81324">
    <property type="entry name" value="Voltage-gated potassium channels"/>
    <property type="match status" value="1"/>
</dbReference>
<evidence type="ECO:0000256" key="4">
    <source>
        <dbReference type="ARBA" id="ARBA00022692"/>
    </source>
</evidence>
<keyword evidence="6" id="KW-0630">Potassium</keyword>
<dbReference type="EMBL" id="MTJZ01000045">
    <property type="protein sequence ID" value="OMG70794.1"/>
    <property type="molecule type" value="Genomic_DNA"/>
</dbReference>
<sequence length="325" mass="35823">MNVDPFASPPRGRGRKIWSGTRHVIAYGMPPLGWRDLYHRALTVSWPVFFLSLAVLFLLINSGFATLYMLGSTPIANQSPAGFGGAFFFSVETLATVGYGDMHPQTVYAHVVATLEIFVGMSGIALATGLVFARFSRPRAKILFARYAIVRPLNGQMTVMVRVANARQNVIAEARAKLRLMRVEGSHEGYTLRKIHDLPLVRSEHPIFLLGWNLMHVIDESSPLFGESAESLAARDASLLITIEGSDETTSQVMQARHSWEHGEIRWFHRYVDLMHEEGGITHIDYTHFHEIVPIDADTDADGGTPGATVVSREARAPGPAASST</sequence>
<keyword evidence="10 15" id="KW-0407">Ion channel</keyword>